<dbReference type="Gene3D" id="3.30.2140.20">
    <property type="match status" value="1"/>
</dbReference>
<gene>
    <name evidence="2" type="ORF">ACFFOL_08100</name>
</gene>
<dbReference type="InterPro" id="IPR001447">
    <property type="entry name" value="Arylamine_N-AcTrfase"/>
</dbReference>
<dbReference type="AlphaFoldDB" id="A0ABD5MQ99"/>
<dbReference type="Proteomes" id="UP001589595">
    <property type="component" value="Unassembled WGS sequence"/>
</dbReference>
<dbReference type="Pfam" id="PF00797">
    <property type="entry name" value="Acetyltransf_2"/>
    <property type="match status" value="1"/>
</dbReference>
<reference evidence="2" key="1">
    <citation type="submission" date="2024-09" db="EMBL/GenBank/DDBJ databases">
        <authorList>
            <person name="Sun Q."/>
        </authorList>
    </citation>
    <scope>NUCLEOTIDE SEQUENCE [LARGE SCALE GENOMIC DNA]</scope>
    <source>
        <strain evidence="2">JCM 31273</strain>
    </source>
</reference>
<evidence type="ECO:0000313" key="2">
    <source>
        <dbReference type="EMBL" id="MFB9824132.1"/>
    </source>
</evidence>
<evidence type="ECO:0000256" key="1">
    <source>
        <dbReference type="ARBA" id="ARBA00006547"/>
    </source>
</evidence>
<dbReference type="PANTHER" id="PTHR11786:SF0">
    <property type="entry name" value="ARYLAMINE N-ACETYLTRANSFERASE 4-RELATED"/>
    <property type="match status" value="1"/>
</dbReference>
<keyword evidence="3" id="KW-1185">Reference proteome</keyword>
<comment type="caution">
    <text evidence="2">The sequence shown here is derived from an EMBL/GenBank/DDBJ whole genome shotgun (WGS) entry which is preliminary data.</text>
</comment>
<dbReference type="InterPro" id="IPR053710">
    <property type="entry name" value="Arylamine_NAT_domain_sf"/>
</dbReference>
<name>A0ABD5MQ99_9EURY</name>
<proteinExistence type="inferred from homology"/>
<dbReference type="SUPFAM" id="SSF54001">
    <property type="entry name" value="Cysteine proteinases"/>
    <property type="match status" value="1"/>
</dbReference>
<evidence type="ECO:0000313" key="3">
    <source>
        <dbReference type="Proteomes" id="UP001589595"/>
    </source>
</evidence>
<organism evidence="2 3">
    <name type="scientific">Halobaculum roseum</name>
    <dbReference type="NCBI Taxonomy" id="2175149"/>
    <lineage>
        <taxon>Archaea</taxon>
        <taxon>Methanobacteriati</taxon>
        <taxon>Methanobacteriota</taxon>
        <taxon>Stenosarchaea group</taxon>
        <taxon>Halobacteria</taxon>
        <taxon>Halobacteriales</taxon>
        <taxon>Haloferacaceae</taxon>
        <taxon>Halobaculum</taxon>
    </lineage>
</organism>
<dbReference type="RefSeq" id="WP_222922700.1">
    <property type="nucleotide sequence ID" value="NZ_CP082286.1"/>
</dbReference>
<protein>
    <submittedName>
        <fullName evidence="2">Arylamine N-acetyltransferase</fullName>
    </submittedName>
</protein>
<dbReference type="InterPro" id="IPR038765">
    <property type="entry name" value="Papain-like_cys_pep_sf"/>
</dbReference>
<dbReference type="PANTHER" id="PTHR11786">
    <property type="entry name" value="N-HYDROXYARYLAMINE O-ACETYLTRANSFERASE"/>
    <property type="match status" value="1"/>
</dbReference>
<dbReference type="EMBL" id="JBHMAJ010000006">
    <property type="protein sequence ID" value="MFB9824132.1"/>
    <property type="molecule type" value="Genomic_DNA"/>
</dbReference>
<dbReference type="GeneID" id="67210036"/>
<sequence>MDTERTTRHLARIGVDPATVSVDREGLRRLQRAHVRSVPFETLSVAGHPHRADDPEGVDRHPDALYGKIVDRGDGRGGFCYELNELFRALLSAVGFDVTRVAARVVDGADDPGHPPANHQTTLVSLPDAATPVVADVGMGVPTMRRPTPLSGEPLTDEAGITWRVRESERPDADYRTEYRRAGDEEWTVRYRFGTVARERSFYAAACEFLTAAPESPFTGDPVVSRSTPDGHLKLRPDELVRFERGEETTEPVTPESWPVVARDEFGLVYEPA</sequence>
<accession>A0ABD5MQ99</accession>
<comment type="similarity">
    <text evidence="1">Belongs to the arylamine N-acetyltransferase family.</text>
</comment>